<reference evidence="3" key="1">
    <citation type="submission" date="2020-11" db="EMBL/GenBank/DDBJ databases">
        <authorList>
            <person name="Kim M.K."/>
        </authorList>
    </citation>
    <scope>NUCLEOTIDE SEQUENCE</scope>
    <source>
        <strain evidence="3">BT350</strain>
    </source>
</reference>
<comment type="similarity">
    <text evidence="1 2">Belongs to the polypeptide deformylase family.</text>
</comment>
<organism evidence="3 4">
    <name type="scientific">Microvirga alba</name>
    <dbReference type="NCBI Taxonomy" id="2791025"/>
    <lineage>
        <taxon>Bacteria</taxon>
        <taxon>Pseudomonadati</taxon>
        <taxon>Pseudomonadota</taxon>
        <taxon>Alphaproteobacteria</taxon>
        <taxon>Hyphomicrobiales</taxon>
        <taxon>Methylobacteriaceae</taxon>
        <taxon>Microvirga</taxon>
    </lineage>
</organism>
<dbReference type="NCBIfam" id="NF001159">
    <property type="entry name" value="PRK00150.1-3"/>
    <property type="match status" value="1"/>
</dbReference>
<dbReference type="Pfam" id="PF01327">
    <property type="entry name" value="Pep_deformylase"/>
    <property type="match status" value="1"/>
</dbReference>
<proteinExistence type="inferred from homology"/>
<dbReference type="Gene3D" id="3.90.45.10">
    <property type="entry name" value="Peptide deformylase"/>
    <property type="match status" value="1"/>
</dbReference>
<dbReference type="PIRSF" id="PIRSF004749">
    <property type="entry name" value="Pep_def"/>
    <property type="match status" value="1"/>
</dbReference>
<dbReference type="GO" id="GO:0042586">
    <property type="term" value="F:peptide deformylase activity"/>
    <property type="evidence" value="ECO:0007669"/>
    <property type="project" value="InterPro"/>
</dbReference>
<dbReference type="SUPFAM" id="SSF56420">
    <property type="entry name" value="Peptide deformylase"/>
    <property type="match status" value="1"/>
</dbReference>
<accession>A0A931BM57</accession>
<evidence type="ECO:0000256" key="2">
    <source>
        <dbReference type="HAMAP-Rule" id="MF_00163"/>
    </source>
</evidence>
<evidence type="ECO:0000313" key="4">
    <source>
        <dbReference type="Proteomes" id="UP000599312"/>
    </source>
</evidence>
<comment type="caution">
    <text evidence="3">The sequence shown here is derived from an EMBL/GenBank/DDBJ whole genome shotgun (WGS) entry which is preliminary data.</text>
</comment>
<dbReference type="NCBIfam" id="TIGR00079">
    <property type="entry name" value="pept_deformyl"/>
    <property type="match status" value="1"/>
</dbReference>
<dbReference type="InterPro" id="IPR036821">
    <property type="entry name" value="Peptide_deformylase_sf"/>
</dbReference>
<dbReference type="InterPro" id="IPR023635">
    <property type="entry name" value="Peptide_deformylase"/>
</dbReference>
<dbReference type="PRINTS" id="PR01576">
    <property type="entry name" value="PDEFORMYLASE"/>
</dbReference>
<evidence type="ECO:0000256" key="1">
    <source>
        <dbReference type="ARBA" id="ARBA00010759"/>
    </source>
</evidence>
<dbReference type="Proteomes" id="UP000599312">
    <property type="component" value="Unassembled WGS sequence"/>
</dbReference>
<keyword evidence="4" id="KW-1185">Reference proteome</keyword>
<keyword evidence="3" id="KW-0378">Hydrolase</keyword>
<dbReference type="PANTHER" id="PTHR10458">
    <property type="entry name" value="PEPTIDE DEFORMYLASE"/>
    <property type="match status" value="1"/>
</dbReference>
<protein>
    <recommendedName>
        <fullName evidence="2">Peptide deformylase-like</fullName>
    </recommendedName>
    <alternativeName>
        <fullName evidence="2">Polypeptide deformylase-like</fullName>
    </alternativeName>
</protein>
<dbReference type="NCBIfam" id="NF009484">
    <property type="entry name" value="PRK12846.1-5"/>
    <property type="match status" value="1"/>
</dbReference>
<dbReference type="CDD" id="cd00487">
    <property type="entry name" value="Pep_deformylase"/>
    <property type="match status" value="1"/>
</dbReference>
<evidence type="ECO:0000313" key="3">
    <source>
        <dbReference type="EMBL" id="MBF9232408.1"/>
    </source>
</evidence>
<feature type="active site" evidence="2">
    <location>
        <position position="146"/>
    </location>
</feature>
<dbReference type="HAMAP" id="MF_00163">
    <property type="entry name" value="Pep_deformylase"/>
    <property type="match status" value="1"/>
</dbReference>
<sequence length="177" mass="20237">MLAVVSRLRRQCLALRQIVRYPDPRLRQRAEAISVFDDALRALTTDLLDTMLAAPGVGITAPHVGVLARLVVIQIEPGTEPRIYANPQVVWSSPEIIRHVEGSVSMPGVTEELERPARVRVSYRDLDGIEHEEEAEGFLAVCLQHEIDQLDGIFWIDRLSRLKRDRVIKRFEKLQRR</sequence>
<dbReference type="AlphaFoldDB" id="A0A931BM57"/>
<gene>
    <name evidence="3" type="ORF">I2H38_03335</name>
</gene>
<dbReference type="EMBL" id="JADQDO010000001">
    <property type="protein sequence ID" value="MBF9232408.1"/>
    <property type="molecule type" value="Genomic_DNA"/>
</dbReference>
<comment type="caution">
    <text evidence="2">Lacks conserved residue(s) required for the propagation of feature annotation.</text>
</comment>
<name>A0A931BM57_9HYPH</name>
<dbReference type="PANTHER" id="PTHR10458:SF22">
    <property type="entry name" value="PEPTIDE DEFORMYLASE"/>
    <property type="match status" value="1"/>
</dbReference>